<dbReference type="EMBL" id="JFKE01000009">
    <property type="protein sequence ID" value="KAJ54304.1"/>
    <property type="molecule type" value="Genomic_DNA"/>
</dbReference>
<proteinExistence type="predicted"/>
<gene>
    <name evidence="2" type="ORF">ACMU_18960</name>
</gene>
<feature type="transmembrane region" description="Helical" evidence="1">
    <location>
        <begin position="181"/>
        <end position="199"/>
    </location>
</feature>
<dbReference type="Proteomes" id="UP000026249">
    <property type="component" value="Unassembled WGS sequence"/>
</dbReference>
<dbReference type="RefSeq" id="WP_035261976.1">
    <property type="nucleotide sequence ID" value="NZ_JFKE01000009.1"/>
</dbReference>
<dbReference type="GO" id="GO:0016740">
    <property type="term" value="F:transferase activity"/>
    <property type="evidence" value="ECO:0007669"/>
    <property type="project" value="UniProtKB-KW"/>
</dbReference>
<dbReference type="Gene3D" id="1.20.120.1760">
    <property type="match status" value="1"/>
</dbReference>
<accession>A0A037ZCS8</accession>
<evidence type="ECO:0000313" key="2">
    <source>
        <dbReference type="EMBL" id="KAJ54304.1"/>
    </source>
</evidence>
<keyword evidence="1" id="KW-0812">Transmembrane</keyword>
<evidence type="ECO:0000256" key="1">
    <source>
        <dbReference type="SAM" id="Phobius"/>
    </source>
</evidence>
<dbReference type="AlphaFoldDB" id="A0A037ZCS8"/>
<comment type="caution">
    <text evidence="2">The sequence shown here is derived from an EMBL/GenBank/DDBJ whole genome shotgun (WGS) entry which is preliminary data.</text>
</comment>
<reference evidence="2 3" key="1">
    <citation type="submission" date="2014-03" db="EMBL/GenBank/DDBJ databases">
        <title>Draft Genome Sequence of Actibacterium mucosum KCTC 23349, a Marine Alphaproteobacterium with Complex Ionic Requirements Isolated from Mediterranean Seawater at Malvarrosa Beach, Valencia, Spain.</title>
        <authorList>
            <person name="Arahal D.R."/>
            <person name="Shao Z."/>
            <person name="Lai Q."/>
            <person name="Pujalte M.J."/>
        </authorList>
    </citation>
    <scope>NUCLEOTIDE SEQUENCE [LARGE SCALE GENOMIC DNA]</scope>
    <source>
        <strain evidence="2 3">KCTC 23349</strain>
    </source>
</reference>
<name>A0A037ZCS8_9RHOB</name>
<keyword evidence="2" id="KW-0808">Transferase</keyword>
<feature type="transmembrane region" description="Helical" evidence="1">
    <location>
        <begin position="31"/>
        <end position="53"/>
    </location>
</feature>
<dbReference type="OrthoDB" id="1034332at2"/>
<keyword evidence="1" id="KW-0472">Membrane</keyword>
<protein>
    <submittedName>
        <fullName evidence="2">CDP-diacylglycerol--glycerol-3-phosphate 3-phosphatidyltransferase</fullName>
    </submittedName>
</protein>
<keyword evidence="3" id="KW-1185">Reference proteome</keyword>
<keyword evidence="1" id="KW-1133">Transmembrane helix</keyword>
<dbReference type="InterPro" id="IPR043130">
    <property type="entry name" value="CDP-OH_PTrfase_TM_dom"/>
</dbReference>
<sequence length="215" mass="21856">MPDRRPLASRDTKIAAKIAASLATAGVAPNLISQTSILFAALAGLLLWAVAWIDGGAQSLCLLGAALGCQLRLLCNLLDGMVAVEGGLGTPQGAFWNEMPDRLADVLILVGLGLAVGEPALGWAASAGAVATAYTRALGSELGLPADFRGPMAKPHRMAAVTAGAVLAAVTPTVLGVPVLLSVLWIVALGSVVTVLRRSHRLLGALKARSDARDG</sequence>
<evidence type="ECO:0000313" key="3">
    <source>
        <dbReference type="Proteomes" id="UP000026249"/>
    </source>
</evidence>
<organism evidence="2 3">
    <name type="scientific">Actibacterium mucosum KCTC 23349</name>
    <dbReference type="NCBI Taxonomy" id="1454373"/>
    <lineage>
        <taxon>Bacteria</taxon>
        <taxon>Pseudomonadati</taxon>
        <taxon>Pseudomonadota</taxon>
        <taxon>Alphaproteobacteria</taxon>
        <taxon>Rhodobacterales</taxon>
        <taxon>Roseobacteraceae</taxon>
        <taxon>Actibacterium</taxon>
    </lineage>
</organism>
<dbReference type="STRING" id="1454373.ACMU_18960"/>